<sequence length="383" mass="41771">MRCDLDGLGDNFTVRLISGVRVVSRLSGGIAPWIAPFCEIGVPPGEKYVGMRSVPVSYSTRRNPHTHDTAESGEPIHGAPPPVGHIRRGARSAEKSRYKATYMRINITLAFVALAATAASGAPSAPSTQIPPGTATFHACQARGWQGPCVNVDFSQNLNQCRPFNAPLNTTLSSFGPSRGDVNCTAGAGSQTLAYPGTDVLGYNDQSVAYICYAYDEDTATSFPNATATTIAEEEEGRKEETQEEEQRCGLGRRISMQVRDLELLVALQLEPHGSPLRRIRVAQPQRTVRAENPERTNARRRCGGGARGPGEPDGAPQRTVFTHVWQQRLSLLSHHRYVWLRGQCSAWQLTGGELGCLSRDTKKLELTHPGPNRKTKTGKWEI</sequence>
<dbReference type="EMBL" id="JARKIB010000840">
    <property type="protein sequence ID" value="KAJ7690563.1"/>
    <property type="molecule type" value="Genomic_DNA"/>
</dbReference>
<accession>A0AAD7DFU1</accession>
<evidence type="ECO:0000313" key="2">
    <source>
        <dbReference type="EMBL" id="KAJ7690563.1"/>
    </source>
</evidence>
<name>A0AAD7DFU1_9AGAR</name>
<dbReference type="AlphaFoldDB" id="A0AAD7DFU1"/>
<gene>
    <name evidence="2" type="ORF">B0H16DRAFT_1486937</name>
</gene>
<proteinExistence type="predicted"/>
<reference evidence="2" key="1">
    <citation type="submission" date="2023-03" db="EMBL/GenBank/DDBJ databases">
        <title>Massive genome expansion in bonnet fungi (Mycena s.s.) driven by repeated elements and novel gene families across ecological guilds.</title>
        <authorList>
            <consortium name="Lawrence Berkeley National Laboratory"/>
            <person name="Harder C.B."/>
            <person name="Miyauchi S."/>
            <person name="Viragh M."/>
            <person name="Kuo A."/>
            <person name="Thoen E."/>
            <person name="Andreopoulos B."/>
            <person name="Lu D."/>
            <person name="Skrede I."/>
            <person name="Drula E."/>
            <person name="Henrissat B."/>
            <person name="Morin E."/>
            <person name="Kohler A."/>
            <person name="Barry K."/>
            <person name="LaButti K."/>
            <person name="Morin E."/>
            <person name="Salamov A."/>
            <person name="Lipzen A."/>
            <person name="Mereny Z."/>
            <person name="Hegedus B."/>
            <person name="Baldrian P."/>
            <person name="Stursova M."/>
            <person name="Weitz H."/>
            <person name="Taylor A."/>
            <person name="Grigoriev I.V."/>
            <person name="Nagy L.G."/>
            <person name="Martin F."/>
            <person name="Kauserud H."/>
        </authorList>
    </citation>
    <scope>NUCLEOTIDE SEQUENCE</scope>
    <source>
        <strain evidence="2">CBHHK182m</strain>
    </source>
</reference>
<comment type="caution">
    <text evidence="2">The sequence shown here is derived from an EMBL/GenBank/DDBJ whole genome shotgun (WGS) entry which is preliminary data.</text>
</comment>
<organism evidence="2 3">
    <name type="scientific">Mycena metata</name>
    <dbReference type="NCBI Taxonomy" id="1033252"/>
    <lineage>
        <taxon>Eukaryota</taxon>
        <taxon>Fungi</taxon>
        <taxon>Dikarya</taxon>
        <taxon>Basidiomycota</taxon>
        <taxon>Agaricomycotina</taxon>
        <taxon>Agaricomycetes</taxon>
        <taxon>Agaricomycetidae</taxon>
        <taxon>Agaricales</taxon>
        <taxon>Marasmiineae</taxon>
        <taxon>Mycenaceae</taxon>
        <taxon>Mycena</taxon>
    </lineage>
</organism>
<keyword evidence="3" id="KW-1185">Reference proteome</keyword>
<evidence type="ECO:0000313" key="3">
    <source>
        <dbReference type="Proteomes" id="UP001215598"/>
    </source>
</evidence>
<protein>
    <submittedName>
        <fullName evidence="2">Uncharacterized protein</fullName>
    </submittedName>
</protein>
<dbReference type="Proteomes" id="UP001215598">
    <property type="component" value="Unassembled WGS sequence"/>
</dbReference>
<feature type="region of interest" description="Disordered" evidence="1">
    <location>
        <begin position="290"/>
        <end position="317"/>
    </location>
</feature>
<feature type="region of interest" description="Disordered" evidence="1">
    <location>
        <begin position="59"/>
        <end position="91"/>
    </location>
</feature>
<evidence type="ECO:0000256" key="1">
    <source>
        <dbReference type="SAM" id="MobiDB-lite"/>
    </source>
</evidence>